<evidence type="ECO:0000313" key="3">
    <source>
        <dbReference type="EMBL" id="VTT77349.1"/>
    </source>
</evidence>
<dbReference type="Gene3D" id="1.10.510.10">
    <property type="entry name" value="Transferase(Phosphotransferase) domain 1"/>
    <property type="match status" value="1"/>
</dbReference>
<gene>
    <name evidence="3" type="ORF">C2S_10529</name>
</gene>
<evidence type="ECO:0000313" key="4">
    <source>
        <dbReference type="Proteomes" id="UP000760494"/>
    </source>
</evidence>
<evidence type="ECO:0000259" key="2">
    <source>
        <dbReference type="PROSITE" id="PS50011"/>
    </source>
</evidence>
<reference evidence="3" key="1">
    <citation type="submission" date="2019-05" db="EMBL/GenBank/DDBJ databases">
        <authorList>
            <person name="Piombo E."/>
        </authorList>
    </citation>
    <scope>NUCLEOTIDE SEQUENCE</scope>
    <source>
        <strain evidence="3">C2S</strain>
    </source>
</reference>
<protein>
    <recommendedName>
        <fullName evidence="2">Protein kinase domain-containing protein</fullName>
    </recommendedName>
</protein>
<evidence type="ECO:0000256" key="1">
    <source>
        <dbReference type="SAM" id="MobiDB-lite"/>
    </source>
</evidence>
<sequence>MSRDLSTVVQNPLEEILRRRGRVPHKKRPSRRVVDFLRSVEAKVSGRLLESTSVNSTERVQDSQHNVGIPSIGLIPPSEREGEIDYRTPDTANESYRNPLRIPGCSPATFAYPRTNANVPALYKTRFETLKELFQRNTKEDPQLAEFQQYIDYSLRLCGTSPQDCVPSILVFCRPAEFKNLRALLTSPQLKYQYARRRQEPKYPWKETPMLATEQDHKPFFNLYFWRAKRPRELYWGRAPVCLRHDITEDYRLSQHPLSSNYSTTMLGSVVQLSGADQRSSTLGCMIKVDSEYYAITTMHTFAPSESSRRAPSITESDDISTSNNSTAPTVFAEIEVPLPSYKEIFEPDVYELLLEDDYYVSDVQYESLSESEECDSDQADDWPLDTQGSTLHQPWDAHCPEETNERLALFPSSQQLQDSGQLDLDWALIKVTNLDHSGFNTFYPSGIHSEPVSLDKVARSQPQFETPVLIVTSGKVPQRGFLQPGMTFLGGISGKTPSSVWTVILEDGSSLKKGDSGSVVVDATSYDIYGHVVGCNPMGEIYISPYGAILQQIRRLFPDATVGLPESSSTRLCLSGVAPRTYQCVSNPDMASPPTHDNNTSIVRPEIEHGSILFNWHSDAKRMTTGHSIISDIPSGTCSVLPTDHSQLCMRSQSVKNRGRGTSSESVATTPNLSSHDASILAARFREYLRDNLVDGVNGEGKAAPYIPFSALKRYFTKGRIDTIMKSIEIYPADMTKDIQSSYLRIFSLLVYLGYPDSITWFTSNGLQDSDLPLTGSPPPQNPSWYTAFLKEQWTFCPIIISADGDFTQTLPSKAILPVTYEKAIDGKNKGPDDPKLWQVKVHPGCSHKLVDDTVVFKVYQGTRGQHLYTTETNFYSQLRFRFHANSAIRRAFASFSFPESERCIAVVEYANGGSLIDFFHTESPPSSNENVLLLWESVLRLTEALYVLRGVGQRDKLSEHSPDRTHRDIKPENILVFSKDDNDSTFDTVFKFDSFALVEPSEVPPPDEEMIRKESRSQMYLPPEASNSSPIIRPTMTDIWSLGAIFSDLLVWSMCGEAGRQRYRDRRMIELVNHNACYHDGEKRLRAVEKHHELALLRKKEDDVITPFMSRTILSKMLVPARERFNEIEILESFQAEVKSLRLSLPGIPTIPQSNSPDLVGMDTPLARILPEASRSNPISPMLTDSPRIDLPAQSPVFGEQRNSSLADNESSEAEAPVEILYRVLKDKKRLSKLENFHKTKRNRMSDAMDSMMLPGIREARQNLKGRDQIFLIDDFSYMEQHRRQIMKTARVISYVCKQTAAEEGMQLFVASKATKKPRKFKTSSQIEQAIKHTSVVNGACDMGACLDYVLKRVCDDGKPNPKSIYIFTDGLWERNSGGSGADEVIRTISGKRRDLKASERELSGLSIQFIQFGHDPEGTKNLERVEHAHSELATVRHFKDSLSYVMRAGIHAPKALSVEDRAESIDAVGALFRAPTALIRHVP</sequence>
<feature type="domain" description="Protein kinase" evidence="2">
    <location>
        <begin position="797"/>
        <end position="1140"/>
    </location>
</feature>
<dbReference type="PANTHER" id="PTHR24359">
    <property type="entry name" value="SERINE/THREONINE-PROTEIN KINASE SBK1"/>
    <property type="match status" value="1"/>
</dbReference>
<dbReference type="SMART" id="SM00220">
    <property type="entry name" value="S_TKc"/>
    <property type="match status" value="1"/>
</dbReference>
<dbReference type="GO" id="GO:0005524">
    <property type="term" value="F:ATP binding"/>
    <property type="evidence" value="ECO:0007669"/>
    <property type="project" value="InterPro"/>
</dbReference>
<organism evidence="3 4">
    <name type="scientific">Fusarium fujikuroi</name>
    <name type="common">Bakanae and foot rot disease fungus</name>
    <name type="synonym">Gibberella fujikuroi</name>
    <dbReference type="NCBI Taxonomy" id="5127"/>
    <lineage>
        <taxon>Eukaryota</taxon>
        <taxon>Fungi</taxon>
        <taxon>Dikarya</taxon>
        <taxon>Ascomycota</taxon>
        <taxon>Pezizomycotina</taxon>
        <taxon>Sordariomycetes</taxon>
        <taxon>Hypocreomycetidae</taxon>
        <taxon>Hypocreales</taxon>
        <taxon>Nectriaceae</taxon>
        <taxon>Fusarium</taxon>
        <taxon>Fusarium fujikuroi species complex</taxon>
    </lineage>
</organism>
<dbReference type="InterPro" id="IPR000719">
    <property type="entry name" value="Prot_kinase_dom"/>
</dbReference>
<feature type="region of interest" description="Disordered" evidence="1">
    <location>
        <begin position="305"/>
        <end position="325"/>
    </location>
</feature>
<dbReference type="Proteomes" id="UP000760494">
    <property type="component" value="Unassembled WGS sequence"/>
</dbReference>
<dbReference type="PANTHER" id="PTHR24359:SF1">
    <property type="entry name" value="INHIBITOR OF NUCLEAR FACTOR KAPPA-B KINASE EPSILON SUBUNIT HOMOLOG 1-RELATED"/>
    <property type="match status" value="1"/>
</dbReference>
<accession>A0A9Q9RU23</accession>
<dbReference type="EMBL" id="CABFJX010000386">
    <property type="protein sequence ID" value="VTT77349.1"/>
    <property type="molecule type" value="Genomic_DNA"/>
</dbReference>
<dbReference type="PROSITE" id="PS50011">
    <property type="entry name" value="PROTEIN_KINASE_DOM"/>
    <property type="match status" value="1"/>
</dbReference>
<dbReference type="SUPFAM" id="SSF56112">
    <property type="entry name" value="Protein kinase-like (PK-like)"/>
    <property type="match status" value="1"/>
</dbReference>
<name>A0A9Q9RU23_FUSFU</name>
<comment type="caution">
    <text evidence="3">The sequence shown here is derived from an EMBL/GenBank/DDBJ whole genome shotgun (WGS) entry which is preliminary data.</text>
</comment>
<dbReference type="InterPro" id="IPR011009">
    <property type="entry name" value="Kinase-like_dom_sf"/>
</dbReference>
<dbReference type="GO" id="GO:0004674">
    <property type="term" value="F:protein serine/threonine kinase activity"/>
    <property type="evidence" value="ECO:0007669"/>
    <property type="project" value="TreeGrafter"/>
</dbReference>
<proteinExistence type="predicted"/>